<dbReference type="InterPro" id="IPR042185">
    <property type="entry name" value="Serpin_sf_2"/>
</dbReference>
<dbReference type="Gene3D" id="2.30.39.10">
    <property type="entry name" value="Alpha-1-antitrypsin, domain 1"/>
    <property type="match status" value="1"/>
</dbReference>
<dbReference type="GO" id="GO:0005615">
    <property type="term" value="C:extracellular space"/>
    <property type="evidence" value="ECO:0007669"/>
    <property type="project" value="InterPro"/>
</dbReference>
<keyword evidence="5" id="KW-1185">Reference proteome</keyword>
<dbReference type="SUPFAM" id="SSF56574">
    <property type="entry name" value="Serpins"/>
    <property type="match status" value="1"/>
</dbReference>
<sequence length="362" mass="42037">MVENLVNVFSEKIFTHLQIQNKTENIIFAGASFYVMMTLLKIWLSGKTKKQLSRFLSDDESPEPKPRALFIYSQWREYEKLFSIDGSNSVLFHSGIFTEKYKKASANHLDSEKINFINEPDAIQSMNEWVSRHTNGNIQNVFSQSDPDTTMVLLNIFMVNPTWVQSFDAKNTKMEDFYVGGRTLKVEMMNQINVYPMIDMNYSRFIFIPINKNKQYAVIVLPNPGKSLDDVFQHFKLRELPVYYEQSKMEYVDLKLPKFILLGSENLKSTFKHFNVTYLFESINNDFGEFAEPGHFFKTIHQTARVVIDESGGTGSHNTDAISQMNVNITEFYVNQPFLFMIFEQYKRIVLLVSAVRNPNVG</sequence>
<organism evidence="4 5">
    <name type="scientific">Thelohanellus kitauei</name>
    <name type="common">Myxosporean</name>
    <dbReference type="NCBI Taxonomy" id="669202"/>
    <lineage>
        <taxon>Eukaryota</taxon>
        <taxon>Metazoa</taxon>
        <taxon>Cnidaria</taxon>
        <taxon>Myxozoa</taxon>
        <taxon>Myxosporea</taxon>
        <taxon>Bivalvulida</taxon>
        <taxon>Platysporina</taxon>
        <taxon>Myxobolidae</taxon>
        <taxon>Thelohanellus</taxon>
    </lineage>
</organism>
<dbReference type="GO" id="GO:0004867">
    <property type="term" value="F:serine-type endopeptidase inhibitor activity"/>
    <property type="evidence" value="ECO:0007669"/>
    <property type="project" value="InterPro"/>
</dbReference>
<dbReference type="AlphaFoldDB" id="A0A0C2NBR6"/>
<dbReference type="InterPro" id="IPR023796">
    <property type="entry name" value="Serpin_dom"/>
</dbReference>
<dbReference type="InterPro" id="IPR023795">
    <property type="entry name" value="Serpin_CS"/>
</dbReference>
<dbReference type="Proteomes" id="UP000031668">
    <property type="component" value="Unassembled WGS sequence"/>
</dbReference>
<dbReference type="PROSITE" id="PS00284">
    <property type="entry name" value="SERPIN"/>
    <property type="match status" value="1"/>
</dbReference>
<dbReference type="Pfam" id="PF00079">
    <property type="entry name" value="Serpin"/>
    <property type="match status" value="1"/>
</dbReference>
<evidence type="ECO:0000313" key="4">
    <source>
        <dbReference type="EMBL" id="KII71422.1"/>
    </source>
</evidence>
<protein>
    <submittedName>
        <fullName evidence="4">Serpin B11</fullName>
    </submittedName>
</protein>
<evidence type="ECO:0000256" key="2">
    <source>
        <dbReference type="RuleBase" id="RU000411"/>
    </source>
</evidence>
<evidence type="ECO:0000313" key="5">
    <source>
        <dbReference type="Proteomes" id="UP000031668"/>
    </source>
</evidence>
<accession>A0A0C2NBR6</accession>
<evidence type="ECO:0000256" key="1">
    <source>
        <dbReference type="ARBA" id="ARBA00009500"/>
    </source>
</evidence>
<dbReference type="InterPro" id="IPR042178">
    <property type="entry name" value="Serpin_sf_1"/>
</dbReference>
<dbReference type="Gene3D" id="3.30.497.10">
    <property type="entry name" value="Antithrombin, subunit I, domain 2"/>
    <property type="match status" value="1"/>
</dbReference>
<dbReference type="CDD" id="cd00172">
    <property type="entry name" value="serpin"/>
    <property type="match status" value="1"/>
</dbReference>
<dbReference type="InterPro" id="IPR036186">
    <property type="entry name" value="Serpin_sf"/>
</dbReference>
<dbReference type="EMBL" id="JWZT01001777">
    <property type="protein sequence ID" value="KII71422.1"/>
    <property type="molecule type" value="Genomic_DNA"/>
</dbReference>
<comment type="similarity">
    <text evidence="1 2">Belongs to the serpin family.</text>
</comment>
<dbReference type="SMART" id="SM00093">
    <property type="entry name" value="SERPIN"/>
    <property type="match status" value="1"/>
</dbReference>
<dbReference type="OrthoDB" id="5966977at2759"/>
<feature type="domain" description="Serpin" evidence="3">
    <location>
        <begin position="11"/>
        <end position="359"/>
    </location>
</feature>
<name>A0A0C2NBR6_THEKT</name>
<comment type="caution">
    <text evidence="4">The sequence shown here is derived from an EMBL/GenBank/DDBJ whole genome shotgun (WGS) entry which is preliminary data.</text>
</comment>
<dbReference type="InterPro" id="IPR000215">
    <property type="entry name" value="Serpin_fam"/>
</dbReference>
<dbReference type="PANTHER" id="PTHR11461">
    <property type="entry name" value="SERINE PROTEASE INHIBITOR, SERPIN"/>
    <property type="match status" value="1"/>
</dbReference>
<reference evidence="4 5" key="1">
    <citation type="journal article" date="2014" name="Genome Biol. Evol.">
        <title>The genome of the myxosporean Thelohanellus kitauei shows adaptations to nutrient acquisition within its fish host.</title>
        <authorList>
            <person name="Yang Y."/>
            <person name="Xiong J."/>
            <person name="Zhou Z."/>
            <person name="Huo F."/>
            <person name="Miao W."/>
            <person name="Ran C."/>
            <person name="Liu Y."/>
            <person name="Zhang J."/>
            <person name="Feng J."/>
            <person name="Wang M."/>
            <person name="Wang M."/>
            <person name="Wang L."/>
            <person name="Yao B."/>
        </authorList>
    </citation>
    <scope>NUCLEOTIDE SEQUENCE [LARGE SCALE GENOMIC DNA]</scope>
    <source>
        <strain evidence="4">Wuqing</strain>
    </source>
</reference>
<dbReference type="PANTHER" id="PTHR11461:SF211">
    <property type="entry name" value="GH10112P-RELATED"/>
    <property type="match status" value="1"/>
</dbReference>
<proteinExistence type="inferred from homology"/>
<gene>
    <name evidence="4" type="ORF">RF11_11528</name>
</gene>
<evidence type="ECO:0000259" key="3">
    <source>
        <dbReference type="SMART" id="SM00093"/>
    </source>
</evidence>